<feature type="transmembrane region" description="Helical" evidence="1">
    <location>
        <begin position="21"/>
        <end position="40"/>
    </location>
</feature>
<protein>
    <submittedName>
        <fullName evidence="2">Uncharacterized protein</fullName>
    </submittedName>
</protein>
<keyword evidence="1" id="KW-1133">Transmembrane helix</keyword>
<keyword evidence="1" id="KW-0812">Transmembrane</keyword>
<organism evidence="2 3">
    <name type="scientific">Anaerococcus faecalis</name>
    <dbReference type="NCBI Taxonomy" id="2742993"/>
    <lineage>
        <taxon>Bacteria</taxon>
        <taxon>Bacillati</taxon>
        <taxon>Bacillota</taxon>
        <taxon>Tissierellia</taxon>
        <taxon>Tissierellales</taxon>
        <taxon>Peptoniphilaceae</taxon>
        <taxon>Anaerococcus</taxon>
    </lineage>
</organism>
<proteinExistence type="predicted"/>
<evidence type="ECO:0000256" key="1">
    <source>
        <dbReference type="SAM" id="Phobius"/>
    </source>
</evidence>
<keyword evidence="1" id="KW-0472">Membrane</keyword>
<accession>A0ABX2NBV8</accession>
<dbReference type="RefSeq" id="WP_154542151.1">
    <property type="nucleotide sequence ID" value="NZ_JABVBA010000010.1"/>
</dbReference>
<dbReference type="Proteomes" id="UP000540919">
    <property type="component" value="Unassembled WGS sequence"/>
</dbReference>
<keyword evidence="3" id="KW-1185">Reference proteome</keyword>
<gene>
    <name evidence="2" type="ORF">HV819_09215</name>
</gene>
<evidence type="ECO:0000313" key="3">
    <source>
        <dbReference type="Proteomes" id="UP000540919"/>
    </source>
</evidence>
<evidence type="ECO:0000313" key="2">
    <source>
        <dbReference type="EMBL" id="NVF12133.1"/>
    </source>
</evidence>
<comment type="caution">
    <text evidence="2">The sequence shown here is derived from an EMBL/GenBank/DDBJ whole genome shotgun (WGS) entry which is preliminary data.</text>
</comment>
<reference evidence="2 3" key="1">
    <citation type="submission" date="2020-06" db="EMBL/GenBank/DDBJ databases">
        <title>Anaerococcus sp. nov., isolated form swine feces.</title>
        <authorList>
            <person name="Yu S."/>
        </authorList>
    </citation>
    <scope>NUCLEOTIDE SEQUENCE [LARGE SCALE GENOMIC DNA]</scope>
    <source>
        <strain evidence="2 3">AGMB00486</strain>
    </source>
</reference>
<sequence length="55" mass="6626">MKLLKSEFNKIKEEIKFYYPDYIVGIIVELLILFIILKVGNDLNISYFSYIYHGY</sequence>
<name>A0ABX2NBV8_9FIRM</name>
<dbReference type="EMBL" id="JABVBA010000010">
    <property type="protein sequence ID" value="NVF12133.1"/>
    <property type="molecule type" value="Genomic_DNA"/>
</dbReference>